<protein>
    <submittedName>
        <fullName evidence="2">RrF2 family transcriptional regulator</fullName>
    </submittedName>
</protein>
<evidence type="ECO:0000313" key="2">
    <source>
        <dbReference type="EMBL" id="MFC4352602.1"/>
    </source>
</evidence>
<accession>A0ABV8UPD6</accession>
<dbReference type="PANTHER" id="PTHR33221:SF4">
    <property type="entry name" value="HTH-TYPE TRANSCRIPTIONAL REPRESSOR NSRR"/>
    <property type="match status" value="1"/>
</dbReference>
<proteinExistence type="predicted"/>
<dbReference type="NCBIfam" id="TIGR00738">
    <property type="entry name" value="rrf2_super"/>
    <property type="match status" value="1"/>
</dbReference>
<keyword evidence="1" id="KW-0238">DNA-binding</keyword>
<evidence type="ECO:0000313" key="3">
    <source>
        <dbReference type="Proteomes" id="UP001595799"/>
    </source>
</evidence>
<dbReference type="EMBL" id="JBHSCW010000007">
    <property type="protein sequence ID" value="MFC4352602.1"/>
    <property type="molecule type" value="Genomic_DNA"/>
</dbReference>
<dbReference type="Proteomes" id="UP001595799">
    <property type="component" value="Unassembled WGS sequence"/>
</dbReference>
<dbReference type="InterPro" id="IPR036390">
    <property type="entry name" value="WH_DNA-bd_sf"/>
</dbReference>
<comment type="caution">
    <text evidence="2">The sequence shown here is derived from an EMBL/GenBank/DDBJ whole genome shotgun (WGS) entry which is preliminary data.</text>
</comment>
<reference evidence="3" key="1">
    <citation type="journal article" date="2019" name="Int. J. Syst. Evol. Microbiol.">
        <title>The Global Catalogue of Microorganisms (GCM) 10K type strain sequencing project: providing services to taxonomists for standard genome sequencing and annotation.</title>
        <authorList>
            <consortium name="The Broad Institute Genomics Platform"/>
            <consortium name="The Broad Institute Genome Sequencing Center for Infectious Disease"/>
            <person name="Wu L."/>
            <person name="Ma J."/>
        </authorList>
    </citation>
    <scope>NUCLEOTIDE SEQUENCE [LARGE SCALE GENOMIC DNA]</scope>
    <source>
        <strain evidence="3">CECT 8472</strain>
    </source>
</reference>
<organism evidence="2 3">
    <name type="scientific">Fodinicurvata halophila</name>
    <dbReference type="NCBI Taxonomy" id="1419723"/>
    <lineage>
        <taxon>Bacteria</taxon>
        <taxon>Pseudomonadati</taxon>
        <taxon>Pseudomonadota</taxon>
        <taxon>Alphaproteobacteria</taxon>
        <taxon>Rhodospirillales</taxon>
        <taxon>Rhodovibrionaceae</taxon>
        <taxon>Fodinicurvata</taxon>
    </lineage>
</organism>
<dbReference type="InterPro" id="IPR000944">
    <property type="entry name" value="Tscrpt_reg_Rrf2"/>
</dbReference>
<sequence>MQLSFYSDYALRLLMRLALDPERMVTIQEVADAYGISRNHLMKIAYELGQHGLILTFRGRKGGLQLGRPAEDISLGEVIRATEESLALVECFDAERNTCVLSPCCQLKGVLQEALQAFLAVLDRYSLADLTRQPELLRACMMTSVQDSEEGPSWRP</sequence>
<dbReference type="InterPro" id="IPR036388">
    <property type="entry name" value="WH-like_DNA-bd_sf"/>
</dbReference>
<evidence type="ECO:0000256" key="1">
    <source>
        <dbReference type="ARBA" id="ARBA00023125"/>
    </source>
</evidence>
<gene>
    <name evidence="2" type="ORF">ACFOW6_13705</name>
</gene>
<name>A0ABV8UPD6_9PROT</name>
<keyword evidence="3" id="KW-1185">Reference proteome</keyword>
<dbReference type="Gene3D" id="1.10.10.10">
    <property type="entry name" value="Winged helix-like DNA-binding domain superfamily/Winged helix DNA-binding domain"/>
    <property type="match status" value="1"/>
</dbReference>
<dbReference type="PROSITE" id="PS51197">
    <property type="entry name" value="HTH_RRF2_2"/>
    <property type="match status" value="1"/>
</dbReference>
<dbReference type="Pfam" id="PF02082">
    <property type="entry name" value="Rrf2"/>
    <property type="match status" value="1"/>
</dbReference>
<dbReference type="RefSeq" id="WP_382422955.1">
    <property type="nucleotide sequence ID" value="NZ_JBHSCW010000007.1"/>
</dbReference>
<dbReference type="PANTHER" id="PTHR33221">
    <property type="entry name" value="WINGED HELIX-TURN-HELIX TRANSCRIPTIONAL REGULATOR, RRF2 FAMILY"/>
    <property type="match status" value="1"/>
</dbReference>
<dbReference type="SUPFAM" id="SSF46785">
    <property type="entry name" value="Winged helix' DNA-binding domain"/>
    <property type="match status" value="1"/>
</dbReference>